<gene>
    <name evidence="2" type="ORF">OKIOD_LOCUS4358</name>
    <name evidence="3" type="ORF">OKIOD_LOCUS9749</name>
</gene>
<feature type="region of interest" description="Disordered" evidence="1">
    <location>
        <begin position="148"/>
        <end position="180"/>
    </location>
</feature>
<evidence type="ECO:0000256" key="1">
    <source>
        <dbReference type="SAM" id="MobiDB-lite"/>
    </source>
</evidence>
<feature type="compositionally biased region" description="Acidic residues" evidence="1">
    <location>
        <begin position="155"/>
        <end position="179"/>
    </location>
</feature>
<organism evidence="3 4">
    <name type="scientific">Oikopleura dioica</name>
    <name type="common">Tunicate</name>
    <dbReference type="NCBI Taxonomy" id="34765"/>
    <lineage>
        <taxon>Eukaryota</taxon>
        <taxon>Metazoa</taxon>
        <taxon>Chordata</taxon>
        <taxon>Tunicata</taxon>
        <taxon>Appendicularia</taxon>
        <taxon>Copelata</taxon>
        <taxon>Oikopleuridae</taxon>
        <taxon>Oikopleura</taxon>
    </lineage>
</organism>
<accession>A0ABN7SRR9</accession>
<dbReference type="Proteomes" id="UP001158576">
    <property type="component" value="Chromosome PAR"/>
</dbReference>
<protein>
    <submittedName>
        <fullName evidence="2">Oidioi.mRNA.OKI2018_I69.PAR.g12800.t1.cds</fullName>
    </submittedName>
    <submittedName>
        <fullName evidence="3">Oidioi.mRNA.OKI2018_I69.chr1.g984.t1.cds</fullName>
    </submittedName>
</protein>
<feature type="region of interest" description="Disordered" evidence="1">
    <location>
        <begin position="1"/>
        <end position="20"/>
    </location>
</feature>
<keyword evidence="4" id="KW-1185">Reference proteome</keyword>
<name>A0ABN7SRR9_OIKDI</name>
<dbReference type="EMBL" id="OU015566">
    <property type="protein sequence ID" value="CAG5103884.1"/>
    <property type="molecule type" value="Genomic_DNA"/>
</dbReference>
<evidence type="ECO:0000313" key="4">
    <source>
        <dbReference type="Proteomes" id="UP001158576"/>
    </source>
</evidence>
<evidence type="ECO:0000313" key="2">
    <source>
        <dbReference type="EMBL" id="CAG5090990.1"/>
    </source>
</evidence>
<proteinExistence type="predicted"/>
<reference evidence="3 4" key="1">
    <citation type="submission" date="2021-04" db="EMBL/GenBank/DDBJ databases">
        <authorList>
            <person name="Bliznina A."/>
        </authorList>
    </citation>
    <scope>NUCLEOTIDE SEQUENCE [LARGE SCALE GENOMIC DNA]</scope>
</reference>
<sequence length="216" mass="24843">MRRFLKRKRDDGPTISYGSRDDLPRKRPCIFDSRGYNELDSSERDCPTYRHYVKQISRSEHILGMNLQLFGLFQLAIPSQNSKPDFGRTLANVYERRRGSIWLRLSSLPLAMKPEVDKYLNRYATFDFNGIPAHFFADVPVTLIPAASIPLPPDSSEEDEQTDDESAAANQPEEDDLMEVDPHPNPFVDFVFDNLHQIIFEPAFFLESYDSGFESA</sequence>
<dbReference type="EMBL" id="OU015568">
    <property type="protein sequence ID" value="CAG5090990.1"/>
    <property type="molecule type" value="Genomic_DNA"/>
</dbReference>
<evidence type="ECO:0000313" key="3">
    <source>
        <dbReference type="EMBL" id="CAG5103884.1"/>
    </source>
</evidence>
<dbReference type="Proteomes" id="UP001158576">
    <property type="component" value="Chromosome 1"/>
</dbReference>